<organism evidence="1 2">
    <name type="scientific">Scytonema hofmannii PCC 7110</name>
    <dbReference type="NCBI Taxonomy" id="128403"/>
    <lineage>
        <taxon>Bacteria</taxon>
        <taxon>Bacillati</taxon>
        <taxon>Cyanobacteriota</taxon>
        <taxon>Cyanophyceae</taxon>
        <taxon>Nostocales</taxon>
        <taxon>Scytonemataceae</taxon>
        <taxon>Scytonema</taxon>
    </lineage>
</organism>
<dbReference type="Proteomes" id="UP000076925">
    <property type="component" value="Unassembled WGS sequence"/>
</dbReference>
<protein>
    <submittedName>
        <fullName evidence="1">Uncharacterized protein</fullName>
    </submittedName>
</protein>
<comment type="caution">
    <text evidence="1">The sequence shown here is derived from an EMBL/GenBank/DDBJ whole genome shotgun (WGS) entry which is preliminary data.</text>
</comment>
<dbReference type="STRING" id="128403.WA1_30155"/>
<evidence type="ECO:0000313" key="1">
    <source>
        <dbReference type="EMBL" id="KYC39609.1"/>
    </source>
</evidence>
<proteinExistence type="predicted"/>
<name>A0A139X4I0_9CYAN</name>
<sequence length="65" mass="7568">MEKRTTEALMKAYLSLQRVVGELYAEMDYAIETRKYSDASLLQSQADKLYEMVENLETVIAEQEE</sequence>
<dbReference type="EMBL" id="ANNX02000033">
    <property type="protein sequence ID" value="KYC39609.1"/>
    <property type="molecule type" value="Genomic_DNA"/>
</dbReference>
<gene>
    <name evidence="1" type="ORF">WA1_30155</name>
</gene>
<evidence type="ECO:0000313" key="2">
    <source>
        <dbReference type="Proteomes" id="UP000076925"/>
    </source>
</evidence>
<dbReference type="AlphaFoldDB" id="A0A139X4I0"/>
<dbReference type="RefSeq" id="WP_017740609.1">
    <property type="nucleotide sequence ID" value="NZ_KQ976354.1"/>
</dbReference>
<accession>A0A139X4I0</accession>
<dbReference type="OrthoDB" id="515998at2"/>
<keyword evidence="2" id="KW-1185">Reference proteome</keyword>
<reference evidence="1 2" key="1">
    <citation type="journal article" date="2013" name="Genome Biol. Evol.">
        <title>Genomes of Stigonematalean cyanobacteria (subsection V) and the evolution of oxygenic photosynthesis from prokaryotes to plastids.</title>
        <authorList>
            <person name="Dagan T."/>
            <person name="Roettger M."/>
            <person name="Stucken K."/>
            <person name="Landan G."/>
            <person name="Koch R."/>
            <person name="Major P."/>
            <person name="Gould S.B."/>
            <person name="Goremykin V.V."/>
            <person name="Rippka R."/>
            <person name="Tandeau de Marsac N."/>
            <person name="Gugger M."/>
            <person name="Lockhart P.J."/>
            <person name="Allen J.F."/>
            <person name="Brune I."/>
            <person name="Maus I."/>
            <person name="Puhler A."/>
            <person name="Martin W.F."/>
        </authorList>
    </citation>
    <scope>NUCLEOTIDE SEQUENCE [LARGE SCALE GENOMIC DNA]</scope>
    <source>
        <strain evidence="1 2">PCC 7110</strain>
    </source>
</reference>